<dbReference type="STRING" id="927664.SAMN05421780_102183"/>
<dbReference type="EMBL" id="FOLE01000002">
    <property type="protein sequence ID" value="SFB98585.1"/>
    <property type="molecule type" value="Genomic_DNA"/>
</dbReference>
<dbReference type="InterPro" id="IPR025588">
    <property type="entry name" value="YcxB-like_C"/>
</dbReference>
<reference evidence="3 4" key="1">
    <citation type="submission" date="2016-10" db="EMBL/GenBank/DDBJ databases">
        <authorList>
            <person name="de Groot N.N."/>
        </authorList>
    </citation>
    <scope>NUCLEOTIDE SEQUENCE [LARGE SCALE GENOMIC DNA]</scope>
    <source>
        <strain evidence="3 4">DSM 6793</strain>
    </source>
</reference>
<dbReference type="RefSeq" id="WP_091508416.1">
    <property type="nucleotide sequence ID" value="NZ_FOLE01000002.1"/>
</dbReference>
<dbReference type="AlphaFoldDB" id="A0A1I1FGT7"/>
<sequence length="190" mass="22274">MDNNTPKQKKVYMQPNQYLGGSMRIEPGIRTKKYQLPTQLFISMGMKSAITKYWWAFGVPLAMMLVAAFFGLNVFLWTAAAAVLLTVIYILFWWIQFYGATQLPQSKPMFEKLVYEFKNDHVLIKKSAESQEAMVLNWEQILAVEKTPDAYILRMEKFQFLHLPYTIFLSDRDLKLVETLFRRKKVLPEA</sequence>
<protein>
    <recommendedName>
        <fullName evidence="2">YcxB-like C-terminal domain-containing protein</fullName>
    </recommendedName>
</protein>
<keyword evidence="4" id="KW-1185">Reference proteome</keyword>
<keyword evidence="1" id="KW-0472">Membrane</keyword>
<evidence type="ECO:0000259" key="2">
    <source>
        <dbReference type="Pfam" id="PF14317"/>
    </source>
</evidence>
<feature type="domain" description="YcxB-like C-terminal" evidence="2">
    <location>
        <begin position="127"/>
        <end position="180"/>
    </location>
</feature>
<organism evidence="3 4">
    <name type="scientific">Flexibacter flexilis DSM 6793</name>
    <dbReference type="NCBI Taxonomy" id="927664"/>
    <lineage>
        <taxon>Bacteria</taxon>
        <taxon>Pseudomonadati</taxon>
        <taxon>Bacteroidota</taxon>
        <taxon>Cytophagia</taxon>
        <taxon>Cytophagales</taxon>
        <taxon>Flexibacteraceae</taxon>
        <taxon>Flexibacter</taxon>
    </lineage>
</organism>
<keyword evidence="1" id="KW-0812">Transmembrane</keyword>
<dbReference type="OrthoDB" id="1352552at2"/>
<evidence type="ECO:0000256" key="1">
    <source>
        <dbReference type="SAM" id="Phobius"/>
    </source>
</evidence>
<name>A0A1I1FGT7_9BACT</name>
<dbReference type="Pfam" id="PF14317">
    <property type="entry name" value="YcxB"/>
    <property type="match status" value="1"/>
</dbReference>
<feature type="transmembrane region" description="Helical" evidence="1">
    <location>
        <begin position="53"/>
        <end position="70"/>
    </location>
</feature>
<gene>
    <name evidence="3" type="ORF">SAMN05421780_102183</name>
</gene>
<evidence type="ECO:0000313" key="4">
    <source>
        <dbReference type="Proteomes" id="UP000199514"/>
    </source>
</evidence>
<feature type="transmembrane region" description="Helical" evidence="1">
    <location>
        <begin position="76"/>
        <end position="95"/>
    </location>
</feature>
<keyword evidence="1" id="KW-1133">Transmembrane helix</keyword>
<proteinExistence type="predicted"/>
<dbReference type="Proteomes" id="UP000199514">
    <property type="component" value="Unassembled WGS sequence"/>
</dbReference>
<evidence type="ECO:0000313" key="3">
    <source>
        <dbReference type="EMBL" id="SFB98585.1"/>
    </source>
</evidence>
<accession>A0A1I1FGT7</accession>